<evidence type="ECO:0000259" key="1">
    <source>
        <dbReference type="Pfam" id="PF23911"/>
    </source>
</evidence>
<name>A0A2D1GNN3_9CAUD</name>
<dbReference type="OrthoDB" id="18317at10239"/>
<proteinExistence type="predicted"/>
<keyword evidence="3" id="KW-1185">Reference proteome</keyword>
<gene>
    <name evidence="2" type="ORF">SEA_SCAP1_10</name>
</gene>
<evidence type="ECO:0000313" key="3">
    <source>
        <dbReference type="Proteomes" id="UP000228985"/>
    </source>
</evidence>
<dbReference type="Pfam" id="PF23911">
    <property type="entry name" value="DUF7253"/>
    <property type="match status" value="1"/>
</dbReference>
<protein>
    <recommendedName>
        <fullName evidence="1">DUF7253 domain-containing protein</fullName>
    </recommendedName>
</protein>
<dbReference type="Proteomes" id="UP000228985">
    <property type="component" value="Segment"/>
</dbReference>
<sequence length="108" mass="11891">MAKFSGKVGYGPTTVETAPGVWNEVIVEREYVGDIVRNVRKLQTGESVNDDLSVDNSISIVADAYAGEHFFAIRYVMWAGTRWKVSNVEVQSPRLLLRLGGVYNGPTA</sequence>
<dbReference type="InterPro" id="IPR055677">
    <property type="entry name" value="DUF7253"/>
</dbReference>
<organism evidence="2 3">
    <name type="scientific">Streptomyces phage Scap1</name>
    <dbReference type="NCBI Taxonomy" id="2041354"/>
    <lineage>
        <taxon>Viruses</taxon>
        <taxon>Duplodnaviria</taxon>
        <taxon>Heunggongvirae</taxon>
        <taxon>Uroviricota</taxon>
        <taxon>Caudoviricetes</taxon>
        <taxon>Scapunavirus</taxon>
        <taxon>Scapunavirus scap1</taxon>
    </lineage>
</organism>
<accession>A0A2D1GNN3</accession>
<feature type="domain" description="DUF7253" evidence="1">
    <location>
        <begin position="1"/>
        <end position="107"/>
    </location>
</feature>
<evidence type="ECO:0000313" key="2">
    <source>
        <dbReference type="EMBL" id="ATN93659.1"/>
    </source>
</evidence>
<dbReference type="EMBL" id="MF975637">
    <property type="protein sequence ID" value="ATN93659.1"/>
    <property type="molecule type" value="Genomic_DNA"/>
</dbReference>
<reference evidence="2 3" key="1">
    <citation type="submission" date="2017-09" db="EMBL/GenBank/DDBJ databases">
        <authorList>
            <person name="Ehlers B."/>
            <person name="Leendertz F.H."/>
        </authorList>
    </citation>
    <scope>NUCLEOTIDE SEQUENCE [LARGE SCALE GENOMIC DNA]</scope>
</reference>